<dbReference type="SMART" id="SM00135">
    <property type="entry name" value="LY"/>
    <property type="match status" value="5"/>
</dbReference>
<dbReference type="GO" id="GO:0005886">
    <property type="term" value="C:plasma membrane"/>
    <property type="evidence" value="ECO:0007669"/>
    <property type="project" value="TreeGrafter"/>
</dbReference>
<evidence type="ECO:0000256" key="14">
    <source>
        <dbReference type="ARBA" id="ARBA00051243"/>
    </source>
</evidence>
<evidence type="ECO:0000256" key="7">
    <source>
        <dbReference type="ARBA" id="ARBA00022777"/>
    </source>
</evidence>
<keyword evidence="7" id="KW-0418">Kinase</keyword>
<dbReference type="InterPro" id="IPR008266">
    <property type="entry name" value="Tyr_kinase_AS"/>
</dbReference>
<keyword evidence="8 15" id="KW-0067">ATP-binding</keyword>
<dbReference type="PROSITE" id="PS00107">
    <property type="entry name" value="PROTEIN_KINASE_ATP"/>
    <property type="match status" value="1"/>
</dbReference>
<dbReference type="SUPFAM" id="SSF49265">
    <property type="entry name" value="Fibronectin type III"/>
    <property type="match status" value="5"/>
</dbReference>
<dbReference type="PANTHER" id="PTHR24416:SF527">
    <property type="entry name" value="PROTO-ONCOGENE TYROSINE-PROTEIN KINASE ROS"/>
    <property type="match status" value="1"/>
</dbReference>
<comment type="similarity">
    <text evidence="16">Belongs to the protein kinase superfamily. Tyr protein kinase family. Insulin receptor subfamily.</text>
</comment>
<dbReference type="InterPro" id="IPR003961">
    <property type="entry name" value="FN3_dom"/>
</dbReference>
<evidence type="ECO:0000259" key="20">
    <source>
        <dbReference type="PROSITE" id="PS50853"/>
    </source>
</evidence>
<keyword evidence="18" id="KW-0732">Signal</keyword>
<comment type="subcellular location">
    <subcellularLocation>
        <location evidence="1">Membrane</location>
        <topology evidence="1">Single-pass membrane protein</topology>
    </subcellularLocation>
</comment>
<dbReference type="Pfam" id="PF00041">
    <property type="entry name" value="fn3"/>
    <property type="match status" value="4"/>
</dbReference>
<evidence type="ECO:0000313" key="22">
    <source>
        <dbReference type="Proteomes" id="UP000494165"/>
    </source>
</evidence>
<keyword evidence="10 17" id="KW-0472">Membrane</keyword>
<dbReference type="Gene3D" id="1.10.510.10">
    <property type="entry name" value="Transferase(Phosphotransferase) domain 1"/>
    <property type="match status" value="1"/>
</dbReference>
<dbReference type="InterPro" id="IPR002011">
    <property type="entry name" value="Tyr_kinase_rcpt_2_CS"/>
</dbReference>
<feature type="domain" description="Fibronectin type-III" evidence="20">
    <location>
        <begin position="1569"/>
        <end position="1675"/>
    </location>
</feature>
<feature type="domain" description="Protein kinase" evidence="19">
    <location>
        <begin position="2002"/>
        <end position="2269"/>
    </location>
</feature>
<dbReference type="InterPro" id="IPR001245">
    <property type="entry name" value="Ser-Thr/Tyr_kinase_cat_dom"/>
</dbReference>
<evidence type="ECO:0000256" key="6">
    <source>
        <dbReference type="ARBA" id="ARBA00022741"/>
    </source>
</evidence>
<evidence type="ECO:0000256" key="13">
    <source>
        <dbReference type="ARBA" id="ARBA00023180"/>
    </source>
</evidence>
<feature type="domain" description="Fibronectin type-III" evidence="20">
    <location>
        <begin position="562"/>
        <end position="665"/>
    </location>
</feature>
<dbReference type="GO" id="GO:0005524">
    <property type="term" value="F:ATP binding"/>
    <property type="evidence" value="ECO:0007669"/>
    <property type="project" value="UniProtKB-UniRule"/>
</dbReference>
<dbReference type="Gene3D" id="2.60.40.10">
    <property type="entry name" value="Immunoglobulins"/>
    <property type="match status" value="6"/>
</dbReference>
<dbReference type="SMART" id="SM00219">
    <property type="entry name" value="TyrKc"/>
    <property type="match status" value="1"/>
</dbReference>
<keyword evidence="11" id="KW-0829">Tyrosine-protein kinase</keyword>
<keyword evidence="13" id="KW-0325">Glycoprotein</keyword>
<keyword evidence="4 16" id="KW-0812">Transmembrane</keyword>
<keyword evidence="9 17" id="KW-1133">Transmembrane helix</keyword>
<dbReference type="PROSITE" id="PS50853">
    <property type="entry name" value="FN3"/>
    <property type="match status" value="5"/>
</dbReference>
<sequence>MALCWRLMSSLVLLLLWTICTCHGLIVDTTISETCILHFQQNKSGVTTDAECGDQCYDKEINRGCSAWTQAKRSSCRHACHGTQDLLPPRELFCVMSCNYALNQYFQHLKDELGYPSTPALVADSLDSTSLSLEWNGVGQADTLYGIQWKYEEVPSSRWTYCCNQTMLPGTSRTIDNLVPYTKYRFRVAALVSNHSVFPQMVQFSEPSVVIGTKAAGLPASEPQMDIPVVNNEEPKNYLWQNVPPGRDYSVSVAARNWEGEGPATTANVSTPKEPEVYAGENAQVLLCTEDAIYKLELDIIGDMTKVYQSRNKILGCAVHLRHKIIFFSDMSGSVFRLPLINQSEPMLVVGRAVLGFEPTSLSVDWLNGALFIVGEADQAKWCISKCSLDGQGLTVTLAGLHSIPRQLQVDPYNGYMFWIMSNEQGDDGLYRLDLTEPSNGVRHGTKPEIIIDNAKIGAYTVDHAGLRLFVADERQNTIFSVSLDGKEKSNIRQKTQEAEFKKVISLVAVNGLFFWTDGSRIKGEEHNPVDKLYFHHIFPHETSTKQFCMLSLSQPSQRMPVPVNPPNSLQAIFGYNTAKLAWQAPHLVAGQGKGAWQNWSYEVQVTNETDGSISTIRNIPSTSLTLSPIQPFTHYTFRVGAYTSSGRGPWSSEFHGRSFRAPKPGQKEVTIVWGTEEGLVQTDTTGDNLETLVHSDLLRDLNTALFVTTVAWFKDMLYFSTNSSKTMWFNTTSKEHGLVAGVDSAGSIAVDWLGKRLYWSNPKQSMIKRCGLNGEDPEPLPIFEVAKEIHVDSLNAYIYWSTSYTVASSRLNGQNKTVYYSAQLFSGMQVMGITLDTERSVIFWIVRSNDGSMLYKAPMSLSNQKDVRPKVIEPERAISIANPIVQGPLCYFSDHLLWLQDGNVAVISDTSGGGAAIISDSRLSGLYVVAIIDRSTQHHPKDVTEINVIPRPVDQSSINFSGATDNVSLSWDHVKNVNYGKVFYEVKITNIRSKTQYLFDTELNWVHLGSVAPSYTPMRINIRAYTYWGSSPRETPLTIFTPAAAPSAPQSPRVFVSLHRPSPVSSNVTVRVIFRWKPPLEPNGVILSYRLRICKWLDPGDNDQECESIHLESHIFEYAMHHLLTYMEYNLQIWASTDAGEGKGSEVVWLDTSVEKPVPQLLVVRKEEITVLDLDTLNTSYAITLRDSVSAVTYLASDEVIFWLSKEGREISSCRINCSNPTKVHQLVNPGSNLVVDWVARKLYWSEQLITESQIWSMNLDNVKASKFLVRPGAISGLQVSPHSNEIFWVEDSGQDVKIMQSSLSSPEGTAFLSNESNCNCPKIYMPGRPLALDVATKNLIWTDELKGEIWSSDLDGCNCELLASQNMTNGLIVSSLSSDTKNVYWLIARDGRAFSSPKTAIVVNDVTSHESQNFTLVANQGVGLITAIGSYLQPFPEPDCLKLPPDVTQQVVPKLSSSTSHSLTLLLPIWESIGVEEHCGGTSQSSSHFVIYYYQTSCEEDTPSACYVQSLESCKYMETYETAVTIENLEPFSCYGIFLAASNHYTVISNEPPIFGSPLIFKTDEGAPSEAKDVRLQMLSPWSIRVSWSPPLNIRSRSIKYDVLWSTDGTGFTPRQFGELPVDSSEQYGSIYSAILDKLLPSQLYQIKVRASSKMNHHLRSETPPTEVKTLPEPGDIQLVNADTDNLVVSWDSALPESVAGYMKMRYSMQFAKLGGNMWQIINESSPGQFVARNLAPKSSYQFRLKLWYTESGQPVTWPQDSRFSFETLVDRPSAPGLPYVTFLPVGKHQVLWQPSKSNGADIEMYILEGKEVEQQRSASKTIATEGLWSRLYNGTENRWLGDLQQNTKYVFRVQAYSAYGYSNWSQVSNLFDTAESAKMSGGSANPIGILSFGLPLLMALCLCTISLIAVFICVCPKRKSKRMPSPMVPISRHIPDVELATLRETPRGSSGLPVMQHTNALYISSYSLSESAGESTEDNLLSSGDLEIAALQHIRRDQIKLTCFLGSGAFGEVYEGEAIELPGGQEKVAVKTLKKGATEHEKREFLKEAQLMSNFRHEHILQMLGVCLDKESNFIVMELMEGGDLLNFLRTSRPLTRSGEMTMIDLVSMAVDVARGCRYLEEMRYVHRDLACRNCLVSFSGANRVVKIGDFGLARDVYKNDYYRKESEGLLPVRWMSPESLLDRVFTTQSDVWAFGVIMWEILTMGQQPYPARTNQEVFNYVTEGGRLNRPTNCPDEMHSLMVRCWHTSPKCRPTFKNCLDILEELKVKVEENPAPLAMSDTFGDPSAVDGRCNLQHPAVVYLPPESKSSSAASTDTGKYLRVVSPSHSTEFDPTKDSDGYVTPCMLPSGLQSKLNRSLAAGEQSQEERLLANKYYLVLEGHLQTSS</sequence>
<evidence type="ECO:0000256" key="8">
    <source>
        <dbReference type="ARBA" id="ARBA00022840"/>
    </source>
</evidence>
<gene>
    <name evidence="21" type="ORF">CLODIP_2_CD15390</name>
</gene>
<dbReference type="GO" id="GO:0043235">
    <property type="term" value="C:receptor complex"/>
    <property type="evidence" value="ECO:0007669"/>
    <property type="project" value="TreeGrafter"/>
</dbReference>
<keyword evidence="6 15" id="KW-0547">Nucleotide-binding</keyword>
<dbReference type="FunFam" id="1.10.510.10:FF:000341">
    <property type="entry name" value="Tyrosine-protein kinase receptor"/>
    <property type="match status" value="1"/>
</dbReference>
<evidence type="ECO:0000256" key="5">
    <source>
        <dbReference type="ARBA" id="ARBA00022737"/>
    </source>
</evidence>
<keyword evidence="12 16" id="KW-0675">Receptor</keyword>
<dbReference type="InterPro" id="IPR036116">
    <property type="entry name" value="FN3_sf"/>
</dbReference>
<dbReference type="PROSITE" id="PS00239">
    <property type="entry name" value="RECEPTOR_TYR_KIN_II"/>
    <property type="match status" value="1"/>
</dbReference>
<dbReference type="PRINTS" id="PR00109">
    <property type="entry name" value="TYRKINASE"/>
</dbReference>
<keyword evidence="3" id="KW-0808">Transferase</keyword>
<comment type="catalytic activity">
    <reaction evidence="14 16">
        <text>L-tyrosyl-[protein] + ATP = O-phospho-L-tyrosyl-[protein] + ADP + H(+)</text>
        <dbReference type="Rhea" id="RHEA:10596"/>
        <dbReference type="Rhea" id="RHEA-COMP:10136"/>
        <dbReference type="Rhea" id="RHEA-COMP:20101"/>
        <dbReference type="ChEBI" id="CHEBI:15378"/>
        <dbReference type="ChEBI" id="CHEBI:30616"/>
        <dbReference type="ChEBI" id="CHEBI:46858"/>
        <dbReference type="ChEBI" id="CHEBI:61978"/>
        <dbReference type="ChEBI" id="CHEBI:456216"/>
        <dbReference type="EC" id="2.7.10.1"/>
    </reaction>
</comment>
<dbReference type="Proteomes" id="UP000494165">
    <property type="component" value="Unassembled WGS sequence"/>
</dbReference>
<evidence type="ECO:0000256" key="9">
    <source>
        <dbReference type="ARBA" id="ARBA00022989"/>
    </source>
</evidence>
<dbReference type="Pfam" id="PF25494">
    <property type="entry name" value="Beta-prop_Rol-3"/>
    <property type="match status" value="1"/>
</dbReference>
<evidence type="ECO:0000256" key="17">
    <source>
        <dbReference type="SAM" id="Phobius"/>
    </source>
</evidence>
<dbReference type="Pfam" id="PF07714">
    <property type="entry name" value="PK_Tyr_Ser-Thr"/>
    <property type="match status" value="1"/>
</dbReference>
<evidence type="ECO:0000256" key="2">
    <source>
        <dbReference type="ARBA" id="ARBA00022553"/>
    </source>
</evidence>
<feature type="chain" id="PRO_5035884109" description="Tyrosine-protein kinase receptor" evidence="18">
    <location>
        <begin position="25"/>
        <end position="2390"/>
    </location>
</feature>
<dbReference type="Gene3D" id="2.120.10.30">
    <property type="entry name" value="TolB, C-terminal domain"/>
    <property type="match status" value="3"/>
</dbReference>
<dbReference type="GO" id="GO:0007169">
    <property type="term" value="P:cell surface receptor protein tyrosine kinase signaling pathway"/>
    <property type="evidence" value="ECO:0007669"/>
    <property type="project" value="InterPro"/>
</dbReference>
<keyword evidence="2 16" id="KW-0597">Phosphoprotein</keyword>
<dbReference type="EC" id="2.7.10.1" evidence="16"/>
<dbReference type="PROSITE" id="PS00109">
    <property type="entry name" value="PROTEIN_KINASE_TYR"/>
    <property type="match status" value="1"/>
</dbReference>
<dbReference type="PROSITE" id="PS50011">
    <property type="entry name" value="PROTEIN_KINASE_DOM"/>
    <property type="match status" value="1"/>
</dbReference>
<feature type="domain" description="Fibronectin type-III" evidence="20">
    <location>
        <begin position="1049"/>
        <end position="1156"/>
    </location>
</feature>
<dbReference type="GO" id="GO:0004714">
    <property type="term" value="F:transmembrane receptor protein tyrosine kinase activity"/>
    <property type="evidence" value="ECO:0007669"/>
    <property type="project" value="UniProtKB-EC"/>
</dbReference>
<reference evidence="21 22" key="1">
    <citation type="submission" date="2020-04" db="EMBL/GenBank/DDBJ databases">
        <authorList>
            <person name="Alioto T."/>
            <person name="Alioto T."/>
            <person name="Gomez Garrido J."/>
        </authorList>
    </citation>
    <scope>NUCLEOTIDE SEQUENCE [LARGE SCALE GENOMIC DNA]</scope>
</reference>
<evidence type="ECO:0000256" key="1">
    <source>
        <dbReference type="ARBA" id="ARBA00004167"/>
    </source>
</evidence>
<protein>
    <recommendedName>
        <fullName evidence="16">Tyrosine-protein kinase receptor</fullName>
        <ecNumber evidence="16">2.7.10.1</ecNumber>
    </recommendedName>
</protein>
<dbReference type="InterPro" id="IPR011009">
    <property type="entry name" value="Kinase-like_dom_sf"/>
</dbReference>
<organism evidence="21 22">
    <name type="scientific">Cloeon dipterum</name>
    <dbReference type="NCBI Taxonomy" id="197152"/>
    <lineage>
        <taxon>Eukaryota</taxon>
        <taxon>Metazoa</taxon>
        <taxon>Ecdysozoa</taxon>
        <taxon>Arthropoda</taxon>
        <taxon>Hexapoda</taxon>
        <taxon>Insecta</taxon>
        <taxon>Pterygota</taxon>
        <taxon>Palaeoptera</taxon>
        <taxon>Ephemeroptera</taxon>
        <taxon>Pisciforma</taxon>
        <taxon>Baetidae</taxon>
        <taxon>Cloeon</taxon>
    </lineage>
</organism>
<accession>A0A8S1CVH1</accession>
<dbReference type="SUPFAM" id="SSF56112">
    <property type="entry name" value="Protein kinase-like (PK-like)"/>
    <property type="match status" value="1"/>
</dbReference>
<dbReference type="EMBL" id="CADEPI010000069">
    <property type="protein sequence ID" value="CAB3372142.1"/>
    <property type="molecule type" value="Genomic_DNA"/>
</dbReference>
<evidence type="ECO:0000256" key="4">
    <source>
        <dbReference type="ARBA" id="ARBA00022692"/>
    </source>
</evidence>
<evidence type="ECO:0000256" key="10">
    <source>
        <dbReference type="ARBA" id="ARBA00023136"/>
    </source>
</evidence>
<keyword evidence="5" id="KW-0677">Repeat</keyword>
<dbReference type="InterPro" id="IPR017441">
    <property type="entry name" value="Protein_kinase_ATP_BS"/>
</dbReference>
<evidence type="ECO:0000259" key="19">
    <source>
        <dbReference type="PROSITE" id="PS50011"/>
    </source>
</evidence>
<dbReference type="GO" id="GO:0032006">
    <property type="term" value="P:regulation of TOR signaling"/>
    <property type="evidence" value="ECO:0007669"/>
    <property type="project" value="TreeGrafter"/>
</dbReference>
<evidence type="ECO:0000256" key="11">
    <source>
        <dbReference type="ARBA" id="ARBA00023137"/>
    </source>
</evidence>
<dbReference type="Gene3D" id="3.30.200.20">
    <property type="entry name" value="Phosphorylase Kinase, domain 1"/>
    <property type="match status" value="1"/>
</dbReference>
<dbReference type="InterPro" id="IPR020635">
    <property type="entry name" value="Tyr_kinase_cat_dom"/>
</dbReference>
<keyword evidence="22" id="KW-1185">Reference proteome</keyword>
<comment type="caution">
    <text evidence="21">The sequence shown here is derived from an EMBL/GenBank/DDBJ whole genome shotgun (WGS) entry which is preliminary data.</text>
</comment>
<proteinExistence type="inferred from homology"/>
<evidence type="ECO:0000256" key="18">
    <source>
        <dbReference type="SAM" id="SignalP"/>
    </source>
</evidence>
<dbReference type="PANTHER" id="PTHR24416">
    <property type="entry name" value="TYROSINE-PROTEIN KINASE RECEPTOR"/>
    <property type="match status" value="1"/>
</dbReference>
<evidence type="ECO:0000313" key="21">
    <source>
        <dbReference type="EMBL" id="CAB3372142.1"/>
    </source>
</evidence>
<dbReference type="InterPro" id="IPR013783">
    <property type="entry name" value="Ig-like_fold"/>
</dbReference>
<evidence type="ECO:0000256" key="15">
    <source>
        <dbReference type="PROSITE-ProRule" id="PRU10141"/>
    </source>
</evidence>
<dbReference type="InterPro" id="IPR057329">
    <property type="entry name" value="Beta-prop_Rol-3"/>
</dbReference>
<dbReference type="SUPFAM" id="SSF63825">
    <property type="entry name" value="YWTD domain"/>
    <property type="match status" value="3"/>
</dbReference>
<dbReference type="InterPro" id="IPR050122">
    <property type="entry name" value="RTK"/>
</dbReference>
<dbReference type="CDD" id="cd00063">
    <property type="entry name" value="FN3"/>
    <property type="match status" value="6"/>
</dbReference>
<feature type="domain" description="Fibronectin type-III" evidence="20">
    <location>
        <begin position="115"/>
        <end position="216"/>
    </location>
</feature>
<feature type="signal peptide" evidence="18">
    <location>
        <begin position="1"/>
        <end position="24"/>
    </location>
</feature>
<dbReference type="InterPro" id="IPR011042">
    <property type="entry name" value="6-blade_b-propeller_TolB-like"/>
</dbReference>
<evidence type="ECO:0000256" key="16">
    <source>
        <dbReference type="RuleBase" id="RU000312"/>
    </source>
</evidence>
<feature type="domain" description="Fibronectin type-III" evidence="20">
    <location>
        <begin position="1777"/>
        <end position="1879"/>
    </location>
</feature>
<dbReference type="OrthoDB" id="65481at2759"/>
<dbReference type="SMART" id="SM00060">
    <property type="entry name" value="FN3"/>
    <property type="match status" value="8"/>
</dbReference>
<feature type="binding site" evidence="15">
    <location>
        <position position="2034"/>
    </location>
    <ligand>
        <name>ATP</name>
        <dbReference type="ChEBI" id="CHEBI:30616"/>
    </ligand>
</feature>
<dbReference type="InterPro" id="IPR000033">
    <property type="entry name" value="LDLR_classB_rpt"/>
</dbReference>
<dbReference type="InterPro" id="IPR000719">
    <property type="entry name" value="Prot_kinase_dom"/>
</dbReference>
<evidence type="ECO:0000256" key="3">
    <source>
        <dbReference type="ARBA" id="ARBA00022679"/>
    </source>
</evidence>
<name>A0A8S1CVH1_9INSE</name>
<evidence type="ECO:0000256" key="12">
    <source>
        <dbReference type="ARBA" id="ARBA00023170"/>
    </source>
</evidence>
<feature type="transmembrane region" description="Helical" evidence="17">
    <location>
        <begin position="1895"/>
        <end position="1918"/>
    </location>
</feature>